<dbReference type="Proteomes" id="UP001385951">
    <property type="component" value="Unassembled WGS sequence"/>
</dbReference>
<evidence type="ECO:0000256" key="11">
    <source>
        <dbReference type="ARBA" id="ARBA00023033"/>
    </source>
</evidence>
<evidence type="ECO:0000313" key="13">
    <source>
        <dbReference type="EMBL" id="KAK7678453.1"/>
    </source>
</evidence>
<dbReference type="EMBL" id="JASBNA010000071">
    <property type="protein sequence ID" value="KAK7678453.1"/>
    <property type="molecule type" value="Genomic_DNA"/>
</dbReference>
<proteinExistence type="inferred from homology"/>
<keyword evidence="9" id="KW-0560">Oxidoreductase</keyword>
<evidence type="ECO:0000313" key="14">
    <source>
        <dbReference type="Proteomes" id="UP001385951"/>
    </source>
</evidence>
<comment type="caution">
    <text evidence="13">The sequence shown here is derived from an EMBL/GenBank/DDBJ whole genome shotgun (WGS) entry which is preliminary data.</text>
</comment>
<dbReference type="GO" id="GO:0005506">
    <property type="term" value="F:iron ion binding"/>
    <property type="evidence" value="ECO:0007669"/>
    <property type="project" value="InterPro"/>
</dbReference>
<dbReference type="Gene3D" id="1.10.630.10">
    <property type="entry name" value="Cytochrome P450"/>
    <property type="match status" value="1"/>
</dbReference>
<keyword evidence="5" id="KW-0349">Heme</keyword>
<evidence type="ECO:0000256" key="8">
    <source>
        <dbReference type="ARBA" id="ARBA00022989"/>
    </source>
</evidence>
<evidence type="ECO:0000256" key="3">
    <source>
        <dbReference type="ARBA" id="ARBA00005179"/>
    </source>
</evidence>
<evidence type="ECO:0000256" key="1">
    <source>
        <dbReference type="ARBA" id="ARBA00001971"/>
    </source>
</evidence>
<keyword evidence="14" id="KW-1185">Reference proteome</keyword>
<keyword evidence="7" id="KW-0479">Metal-binding</keyword>
<gene>
    <name evidence="13" type="ORF">QCA50_018513</name>
</gene>
<dbReference type="SUPFAM" id="SSF48264">
    <property type="entry name" value="Cytochrome P450"/>
    <property type="match status" value="1"/>
</dbReference>
<keyword evidence="8" id="KW-1133">Transmembrane helix</keyword>
<comment type="cofactor">
    <cofactor evidence="1">
        <name>heme</name>
        <dbReference type="ChEBI" id="CHEBI:30413"/>
    </cofactor>
</comment>
<keyword evidence="6" id="KW-0812">Transmembrane</keyword>
<organism evidence="13 14">
    <name type="scientific">Cerrena zonata</name>
    <dbReference type="NCBI Taxonomy" id="2478898"/>
    <lineage>
        <taxon>Eukaryota</taxon>
        <taxon>Fungi</taxon>
        <taxon>Dikarya</taxon>
        <taxon>Basidiomycota</taxon>
        <taxon>Agaricomycotina</taxon>
        <taxon>Agaricomycetes</taxon>
        <taxon>Polyporales</taxon>
        <taxon>Cerrenaceae</taxon>
        <taxon>Cerrena</taxon>
    </lineage>
</organism>
<dbReference type="Pfam" id="PF00067">
    <property type="entry name" value="p450"/>
    <property type="match status" value="1"/>
</dbReference>
<dbReference type="GO" id="GO:0016705">
    <property type="term" value="F:oxidoreductase activity, acting on paired donors, with incorporation or reduction of molecular oxygen"/>
    <property type="evidence" value="ECO:0007669"/>
    <property type="project" value="InterPro"/>
</dbReference>
<dbReference type="GO" id="GO:0004497">
    <property type="term" value="F:monooxygenase activity"/>
    <property type="evidence" value="ECO:0007669"/>
    <property type="project" value="UniProtKB-KW"/>
</dbReference>
<dbReference type="InterPro" id="IPR001128">
    <property type="entry name" value="Cyt_P450"/>
</dbReference>
<keyword evidence="10" id="KW-0408">Iron</keyword>
<protein>
    <recommendedName>
        <fullName evidence="15">Cytochrome P450</fullName>
    </recommendedName>
</protein>
<dbReference type="InterPro" id="IPR036396">
    <property type="entry name" value="Cyt_P450_sf"/>
</dbReference>
<evidence type="ECO:0000256" key="5">
    <source>
        <dbReference type="ARBA" id="ARBA00022617"/>
    </source>
</evidence>
<keyword evidence="12" id="KW-0472">Membrane</keyword>
<dbReference type="PANTHER" id="PTHR46300">
    <property type="entry name" value="P450, PUTATIVE (EUROFUNG)-RELATED-RELATED"/>
    <property type="match status" value="1"/>
</dbReference>
<accession>A0AAW0FLJ0</accession>
<comment type="similarity">
    <text evidence="4">Belongs to the cytochrome P450 family.</text>
</comment>
<comment type="pathway">
    <text evidence="3">Secondary metabolite biosynthesis.</text>
</comment>
<evidence type="ECO:0008006" key="15">
    <source>
        <dbReference type="Google" id="ProtNLM"/>
    </source>
</evidence>
<evidence type="ECO:0000256" key="4">
    <source>
        <dbReference type="ARBA" id="ARBA00010617"/>
    </source>
</evidence>
<dbReference type="InterPro" id="IPR002401">
    <property type="entry name" value="Cyt_P450_E_grp-I"/>
</dbReference>
<sequence length="133" mass="15476">MSLYPEVQRKAQEELDRVVGPRRLPEFDDYDDLVYVRAIMLEAMRWVVVTPLSLPHQVIRDDEYKGYSIPKGTIIRVNVWAMLHDPEVYPEPEIFKPERFIKDGKLNSAVRDPLTLAFGFGRRFVIGCLTLIV</sequence>
<evidence type="ECO:0000256" key="12">
    <source>
        <dbReference type="ARBA" id="ARBA00023136"/>
    </source>
</evidence>
<evidence type="ECO:0000256" key="10">
    <source>
        <dbReference type="ARBA" id="ARBA00023004"/>
    </source>
</evidence>
<keyword evidence="11" id="KW-0503">Monooxygenase</keyword>
<evidence type="ECO:0000256" key="6">
    <source>
        <dbReference type="ARBA" id="ARBA00022692"/>
    </source>
</evidence>
<dbReference type="PANTHER" id="PTHR46300:SF2">
    <property type="entry name" value="CYTOCHROME P450 MONOOXYGENASE ALNH-RELATED"/>
    <property type="match status" value="1"/>
</dbReference>
<dbReference type="GO" id="GO:0020037">
    <property type="term" value="F:heme binding"/>
    <property type="evidence" value="ECO:0007669"/>
    <property type="project" value="InterPro"/>
</dbReference>
<dbReference type="InterPro" id="IPR050364">
    <property type="entry name" value="Cytochrome_P450_fung"/>
</dbReference>
<evidence type="ECO:0000256" key="9">
    <source>
        <dbReference type="ARBA" id="ARBA00023002"/>
    </source>
</evidence>
<dbReference type="PRINTS" id="PR00463">
    <property type="entry name" value="EP450I"/>
</dbReference>
<reference evidence="13 14" key="1">
    <citation type="submission" date="2022-09" db="EMBL/GenBank/DDBJ databases">
        <authorList>
            <person name="Palmer J.M."/>
        </authorList>
    </citation>
    <scope>NUCLEOTIDE SEQUENCE [LARGE SCALE GENOMIC DNA]</scope>
    <source>
        <strain evidence="13 14">DSM 7382</strain>
    </source>
</reference>
<name>A0AAW0FLJ0_9APHY</name>
<evidence type="ECO:0000256" key="7">
    <source>
        <dbReference type="ARBA" id="ARBA00022723"/>
    </source>
</evidence>
<dbReference type="GO" id="GO:0016020">
    <property type="term" value="C:membrane"/>
    <property type="evidence" value="ECO:0007669"/>
    <property type="project" value="UniProtKB-SubCell"/>
</dbReference>
<dbReference type="AlphaFoldDB" id="A0AAW0FLJ0"/>
<comment type="subcellular location">
    <subcellularLocation>
        <location evidence="2">Membrane</location>
    </subcellularLocation>
</comment>
<evidence type="ECO:0000256" key="2">
    <source>
        <dbReference type="ARBA" id="ARBA00004370"/>
    </source>
</evidence>